<dbReference type="InterPro" id="IPR033720">
    <property type="entry name" value="EFTU_2"/>
</dbReference>
<dbReference type="HAMAP" id="MF_00118_B">
    <property type="entry name" value="EF_Tu_B"/>
    <property type="match status" value="1"/>
</dbReference>
<organism evidence="10 11">
    <name type="scientific">Pseudonocardia parietis</name>
    <dbReference type="NCBI Taxonomy" id="570936"/>
    <lineage>
        <taxon>Bacteria</taxon>
        <taxon>Bacillati</taxon>
        <taxon>Actinomycetota</taxon>
        <taxon>Actinomycetes</taxon>
        <taxon>Pseudonocardiales</taxon>
        <taxon>Pseudonocardiaceae</taxon>
        <taxon>Pseudonocardia</taxon>
    </lineage>
</organism>
<dbReference type="Pfam" id="PF03143">
    <property type="entry name" value="GTP_EFTU_D3"/>
    <property type="match status" value="1"/>
</dbReference>
<comment type="caution">
    <text evidence="10">The sequence shown here is derived from an EMBL/GenBank/DDBJ whole genome shotgun (WGS) entry which is preliminary data.</text>
</comment>
<dbReference type="InterPro" id="IPR009001">
    <property type="entry name" value="Transl_elong_EF1A/Init_IF2_C"/>
</dbReference>
<dbReference type="SUPFAM" id="SSF50465">
    <property type="entry name" value="EF-Tu/eEF-1alpha/eIF2-gamma C-terminal domain"/>
    <property type="match status" value="1"/>
</dbReference>
<dbReference type="InterPro" id="IPR004160">
    <property type="entry name" value="Transl_elong_EFTu/EF1A_C"/>
</dbReference>
<dbReference type="RefSeq" id="WP_210025641.1">
    <property type="nucleotide sequence ID" value="NZ_JAGINU010000001.1"/>
</dbReference>
<comment type="similarity">
    <text evidence="8">Belongs to the TRAFAC class translation factor GTPase superfamily. Classic translation factor GTPase family. EF-Tu/EF-1A subfamily.</text>
</comment>
<dbReference type="Gene3D" id="2.40.30.10">
    <property type="entry name" value="Translation factors"/>
    <property type="match status" value="2"/>
</dbReference>
<dbReference type="NCBIfam" id="NF000766">
    <property type="entry name" value="PRK00049.1"/>
    <property type="match status" value="1"/>
</dbReference>
<dbReference type="InterPro" id="IPR005225">
    <property type="entry name" value="Small_GTP-bd"/>
</dbReference>
<keyword evidence="5 8" id="KW-0648">Protein biosynthesis</keyword>
<keyword evidence="1 8" id="KW-0547">Nucleotide-binding</keyword>
<dbReference type="Gene3D" id="3.40.50.300">
    <property type="entry name" value="P-loop containing nucleotide triphosphate hydrolases"/>
    <property type="match status" value="1"/>
</dbReference>
<reference evidence="10 11" key="1">
    <citation type="submission" date="2021-03" db="EMBL/GenBank/DDBJ databases">
        <title>Sequencing the genomes of 1000 actinobacteria strains.</title>
        <authorList>
            <person name="Klenk H.-P."/>
        </authorList>
    </citation>
    <scope>NUCLEOTIDE SEQUENCE [LARGE SCALE GENOMIC DNA]</scope>
    <source>
        <strain evidence="10 11">DSM 45256</strain>
    </source>
</reference>
<dbReference type="CDD" id="cd01884">
    <property type="entry name" value="EF_Tu"/>
    <property type="match status" value="1"/>
</dbReference>
<evidence type="ECO:0000256" key="2">
    <source>
        <dbReference type="ARBA" id="ARBA00022768"/>
    </source>
</evidence>
<dbReference type="NCBIfam" id="NF009373">
    <property type="entry name" value="PRK12736.1"/>
    <property type="match status" value="1"/>
</dbReference>
<feature type="binding site" evidence="8">
    <location>
        <begin position="138"/>
        <end position="141"/>
    </location>
    <ligand>
        <name>GTP</name>
        <dbReference type="ChEBI" id="CHEBI:37565"/>
    </ligand>
</feature>
<dbReference type="InterPro" id="IPR050055">
    <property type="entry name" value="EF-Tu_GTPase"/>
</dbReference>
<dbReference type="CDD" id="cd03707">
    <property type="entry name" value="EFTU_III"/>
    <property type="match status" value="1"/>
</dbReference>
<dbReference type="EC" id="3.6.5.3" evidence="8"/>
<dbReference type="PANTHER" id="PTHR43721">
    <property type="entry name" value="ELONGATION FACTOR TU-RELATED"/>
    <property type="match status" value="1"/>
</dbReference>
<keyword evidence="8" id="KW-0479">Metal-binding</keyword>
<feature type="binding site" evidence="8">
    <location>
        <position position="26"/>
    </location>
    <ligand>
        <name>Mg(2+)</name>
        <dbReference type="ChEBI" id="CHEBI:18420"/>
    </ligand>
</feature>
<feature type="binding site" evidence="8">
    <location>
        <begin position="19"/>
        <end position="26"/>
    </location>
    <ligand>
        <name>GTP</name>
        <dbReference type="ChEBI" id="CHEBI:37565"/>
    </ligand>
</feature>
<comment type="catalytic activity">
    <reaction evidence="8">
        <text>GTP + H2O = GDP + phosphate + H(+)</text>
        <dbReference type="Rhea" id="RHEA:19669"/>
        <dbReference type="ChEBI" id="CHEBI:15377"/>
        <dbReference type="ChEBI" id="CHEBI:15378"/>
        <dbReference type="ChEBI" id="CHEBI:37565"/>
        <dbReference type="ChEBI" id="CHEBI:43474"/>
        <dbReference type="ChEBI" id="CHEBI:58189"/>
        <dbReference type="EC" id="3.6.5.3"/>
    </reaction>
</comment>
<name>A0ABS4VPC6_9PSEU</name>
<dbReference type="InterPro" id="IPR027417">
    <property type="entry name" value="P-loop_NTPase"/>
</dbReference>
<evidence type="ECO:0000256" key="1">
    <source>
        <dbReference type="ARBA" id="ARBA00022741"/>
    </source>
</evidence>
<dbReference type="PANTHER" id="PTHR43721:SF22">
    <property type="entry name" value="ELONGATION FACTOR TU, MITOCHONDRIAL"/>
    <property type="match status" value="1"/>
</dbReference>
<dbReference type="PRINTS" id="PR00315">
    <property type="entry name" value="ELONGATNFCT"/>
</dbReference>
<evidence type="ECO:0000256" key="5">
    <source>
        <dbReference type="ARBA" id="ARBA00022917"/>
    </source>
</evidence>
<dbReference type="InterPro" id="IPR000795">
    <property type="entry name" value="T_Tr_GTP-bd_dom"/>
</dbReference>
<dbReference type="EMBL" id="JAGINU010000001">
    <property type="protein sequence ID" value="MBP2365781.1"/>
    <property type="molecule type" value="Genomic_DNA"/>
</dbReference>
<evidence type="ECO:0000313" key="11">
    <source>
        <dbReference type="Proteomes" id="UP001519295"/>
    </source>
</evidence>
<dbReference type="SUPFAM" id="SSF50447">
    <property type="entry name" value="Translation proteins"/>
    <property type="match status" value="1"/>
</dbReference>
<comment type="subunit">
    <text evidence="8">Monomer.</text>
</comment>
<comment type="subcellular location">
    <subcellularLocation>
        <location evidence="8">Cytoplasm</location>
    </subcellularLocation>
</comment>
<dbReference type="Proteomes" id="UP001519295">
    <property type="component" value="Unassembled WGS sequence"/>
</dbReference>
<dbReference type="PROSITE" id="PS00301">
    <property type="entry name" value="G_TR_1"/>
    <property type="match status" value="1"/>
</dbReference>
<evidence type="ECO:0000256" key="4">
    <source>
        <dbReference type="ARBA" id="ARBA00022842"/>
    </source>
</evidence>
<evidence type="ECO:0000256" key="8">
    <source>
        <dbReference type="HAMAP-Rule" id="MF_00118"/>
    </source>
</evidence>
<dbReference type="Pfam" id="PF00009">
    <property type="entry name" value="GTP_EFTU"/>
    <property type="match status" value="1"/>
</dbReference>
<keyword evidence="3 8" id="KW-0378">Hydrolase</keyword>
<gene>
    <name evidence="8" type="primary">tuf</name>
    <name evidence="10" type="ORF">JOF36_001477</name>
</gene>
<feature type="domain" description="Tr-type G" evidence="9">
    <location>
        <begin position="10"/>
        <end position="206"/>
    </location>
</feature>
<evidence type="ECO:0000313" key="10">
    <source>
        <dbReference type="EMBL" id="MBP2365781.1"/>
    </source>
</evidence>
<sequence length="397" mass="43734">MAKAKFERTKPHVNIGTIGHIDHGKTTLTAAITKVLHDKFPKLNEASAFDMIDKAPEERQRGITISIAHVEYQTEKRHYAHVDCPGHADYVKNMITGAAQMDGAILVVAATDGPMPQTREHVLLARQVGVPYIVVALNKADMVDDDEIMELVEMEVRELLSDQDYPGDDLPIVRVSALKALEGDEQWANAIVELMDAVDDAIPEPERDIEKPFLMPVEDVFTITGRGTVVTGRVERGIVKVNESVDIVGIRPNKTSTTVTGVEMFRKILDEGRAGENVGLLLRGIKREDVERGQVVVKPGSITPHTQFEGQVYILGKDEGGRHTPFFNNYRPQFYFRTTDVTGVVTLPAGTEMVMPGDNTSMSVQLIQPIAMEEGLQFAIREGGRTVGAGQVTKINE</sequence>
<dbReference type="InterPro" id="IPR004161">
    <property type="entry name" value="EFTu-like_2"/>
</dbReference>
<keyword evidence="2 8" id="KW-0251">Elongation factor</keyword>
<accession>A0ABS4VPC6</accession>
<protein>
    <recommendedName>
        <fullName evidence="7 8">Elongation factor Tu</fullName>
        <shortName evidence="8">EF-Tu</shortName>
        <ecNumber evidence="8">3.6.5.3</ecNumber>
    </recommendedName>
</protein>
<dbReference type="InterPro" id="IPR009000">
    <property type="entry name" value="Transl_B-barrel_sf"/>
</dbReference>
<dbReference type="NCBIfam" id="TIGR00231">
    <property type="entry name" value="small_GTP"/>
    <property type="match status" value="1"/>
</dbReference>
<evidence type="ECO:0000256" key="7">
    <source>
        <dbReference type="ARBA" id="ARBA00029554"/>
    </source>
</evidence>
<keyword evidence="11" id="KW-1185">Reference proteome</keyword>
<comment type="function">
    <text evidence="8">GTP hydrolase that promotes the GTP-dependent binding of aminoacyl-tRNA to the A-site of ribosomes during protein biosynthesis.</text>
</comment>
<dbReference type="InterPro" id="IPR004541">
    <property type="entry name" value="Transl_elong_EFTu/EF1A_bac/org"/>
</dbReference>
<dbReference type="GO" id="GO:0003746">
    <property type="term" value="F:translation elongation factor activity"/>
    <property type="evidence" value="ECO:0007669"/>
    <property type="project" value="UniProtKB-KW"/>
</dbReference>
<keyword evidence="8" id="KW-0963">Cytoplasm</keyword>
<dbReference type="InterPro" id="IPR031157">
    <property type="entry name" value="G_TR_CS"/>
</dbReference>
<dbReference type="NCBIfam" id="NF009372">
    <property type="entry name" value="PRK12735.1"/>
    <property type="match status" value="1"/>
</dbReference>
<keyword evidence="6 8" id="KW-0342">GTP-binding</keyword>
<dbReference type="InterPro" id="IPR041709">
    <property type="entry name" value="EF-Tu_GTP-bd"/>
</dbReference>
<dbReference type="Pfam" id="PF03144">
    <property type="entry name" value="GTP_EFTU_D2"/>
    <property type="match status" value="1"/>
</dbReference>
<evidence type="ECO:0000259" key="9">
    <source>
        <dbReference type="PROSITE" id="PS51722"/>
    </source>
</evidence>
<feature type="binding site" evidence="8">
    <location>
        <begin position="83"/>
        <end position="87"/>
    </location>
    <ligand>
        <name>GTP</name>
        <dbReference type="ChEBI" id="CHEBI:37565"/>
    </ligand>
</feature>
<dbReference type="PROSITE" id="PS51722">
    <property type="entry name" value="G_TR_2"/>
    <property type="match status" value="1"/>
</dbReference>
<proteinExistence type="inferred from homology"/>
<evidence type="ECO:0000256" key="6">
    <source>
        <dbReference type="ARBA" id="ARBA00023134"/>
    </source>
</evidence>
<dbReference type="NCBIfam" id="TIGR00485">
    <property type="entry name" value="EF-Tu"/>
    <property type="match status" value="1"/>
</dbReference>
<dbReference type="SUPFAM" id="SSF52540">
    <property type="entry name" value="P-loop containing nucleoside triphosphate hydrolases"/>
    <property type="match status" value="1"/>
</dbReference>
<dbReference type="CDD" id="cd03697">
    <property type="entry name" value="EFTU_II"/>
    <property type="match status" value="1"/>
</dbReference>
<keyword evidence="4 8" id="KW-0460">Magnesium</keyword>
<evidence type="ECO:0000256" key="3">
    <source>
        <dbReference type="ARBA" id="ARBA00022801"/>
    </source>
</evidence>